<dbReference type="PANTHER" id="PTHR43155:SF2">
    <property type="entry name" value="CYCLIC DI-GMP PHOSPHODIESTERASE PA4108"/>
    <property type="match status" value="1"/>
</dbReference>
<reference evidence="2" key="1">
    <citation type="submission" date="2021-03" db="EMBL/GenBank/DDBJ databases">
        <title>Bacillus suaedae sp. nov., isolated from Suaeda aralocaspica.</title>
        <authorList>
            <person name="Lei R.F.R."/>
        </authorList>
    </citation>
    <scope>NUCLEOTIDE SEQUENCE</scope>
    <source>
        <strain evidence="2">YZJH907-2</strain>
    </source>
</reference>
<name>A0A940WXP7_9BACI</name>
<dbReference type="Proteomes" id="UP000678228">
    <property type="component" value="Unassembled WGS sequence"/>
</dbReference>
<keyword evidence="3" id="KW-1185">Reference proteome</keyword>
<gene>
    <name evidence="2" type="ORF">J7W16_15815</name>
</gene>
<dbReference type="InterPro" id="IPR037522">
    <property type="entry name" value="HD_GYP_dom"/>
</dbReference>
<comment type="caution">
    <text evidence="2">The sequence shown here is derived from an EMBL/GenBank/DDBJ whole genome shotgun (WGS) entry which is preliminary data.</text>
</comment>
<dbReference type="SMART" id="SM00471">
    <property type="entry name" value="HDc"/>
    <property type="match status" value="1"/>
</dbReference>
<protein>
    <submittedName>
        <fullName evidence="2">HD-GYP domain-containing protein</fullName>
    </submittedName>
</protein>
<dbReference type="EMBL" id="JAGKSQ010000007">
    <property type="protein sequence ID" value="MBP3952592.1"/>
    <property type="molecule type" value="Genomic_DNA"/>
</dbReference>
<dbReference type="InterPro" id="IPR003607">
    <property type="entry name" value="HD/PDEase_dom"/>
</dbReference>
<evidence type="ECO:0000259" key="1">
    <source>
        <dbReference type="PROSITE" id="PS51832"/>
    </source>
</evidence>
<dbReference type="PANTHER" id="PTHR43155">
    <property type="entry name" value="CYCLIC DI-GMP PHOSPHODIESTERASE PA4108-RELATED"/>
    <property type="match status" value="1"/>
</dbReference>
<dbReference type="SUPFAM" id="SSF109604">
    <property type="entry name" value="HD-domain/PDEase-like"/>
    <property type="match status" value="1"/>
</dbReference>
<evidence type="ECO:0000313" key="3">
    <source>
        <dbReference type="Proteomes" id="UP000678228"/>
    </source>
</evidence>
<proteinExistence type="predicted"/>
<sequence length="360" mass="40706">MKVNLKQVESGCIVAKDVDGLTDFPIIRENTVLTPELLNVLNVFLIKTVEVQSIKANGEKYIPTELKEEDVLPKQPLIEKNFSNDYMNAVKEYKKLFQSWQAGNKVEMLNVRKILSPLFDSVVEQPHELVNLHHLSTKEDYLFHHSVYVGILSFYLGLKMDYKQGDYFQIGYAGVLADAGMAKIAPSILQKTGSLTAIEFDEIKKHPIYAYNMLKKVTGISDSILLAVLQHHERHDGSGYPLSTESSKIHPFSQIVAVADVYHAMTSERFYRSKRSPYQVIEDISKGQFGKFDLKTIQALVENIIPVSVGNRVLLSNSETAEIVFYNESNPTRPMVKLDSTAEIINLVQHAELFINEVIN</sequence>
<dbReference type="RefSeq" id="WP_210598448.1">
    <property type="nucleotide sequence ID" value="NZ_JAGKSQ010000007.1"/>
</dbReference>
<dbReference type="Pfam" id="PF13487">
    <property type="entry name" value="HD_5"/>
    <property type="match status" value="1"/>
</dbReference>
<dbReference type="CDD" id="cd00077">
    <property type="entry name" value="HDc"/>
    <property type="match status" value="1"/>
</dbReference>
<accession>A0A940WXP7</accession>
<dbReference type="PROSITE" id="PS51832">
    <property type="entry name" value="HD_GYP"/>
    <property type="match status" value="1"/>
</dbReference>
<feature type="domain" description="HD-GYP" evidence="1">
    <location>
        <begin position="115"/>
        <end position="316"/>
    </location>
</feature>
<organism evidence="2 3">
    <name type="scientific">Halalkalibacter suaedae</name>
    <dbReference type="NCBI Taxonomy" id="2822140"/>
    <lineage>
        <taxon>Bacteria</taxon>
        <taxon>Bacillati</taxon>
        <taxon>Bacillota</taxon>
        <taxon>Bacilli</taxon>
        <taxon>Bacillales</taxon>
        <taxon>Bacillaceae</taxon>
        <taxon>Halalkalibacter</taxon>
    </lineage>
</organism>
<dbReference type="Gene3D" id="1.10.3210.10">
    <property type="entry name" value="Hypothetical protein af1432"/>
    <property type="match status" value="1"/>
</dbReference>
<dbReference type="AlphaFoldDB" id="A0A940WXP7"/>
<evidence type="ECO:0000313" key="2">
    <source>
        <dbReference type="EMBL" id="MBP3952592.1"/>
    </source>
</evidence>